<dbReference type="EMBL" id="CADCVG010000034">
    <property type="protein sequence ID" value="CAA9449712.1"/>
    <property type="molecule type" value="Genomic_DNA"/>
</dbReference>
<accession>A0A6J4QR99</accession>
<evidence type="ECO:0000313" key="1">
    <source>
        <dbReference type="EMBL" id="CAA9449712.1"/>
    </source>
</evidence>
<proteinExistence type="predicted"/>
<gene>
    <name evidence="1" type="ORF">AVDCRST_MAG14-763</name>
</gene>
<organism evidence="1">
    <name type="scientific">uncultured Rubrobacteraceae bacterium</name>
    <dbReference type="NCBI Taxonomy" id="349277"/>
    <lineage>
        <taxon>Bacteria</taxon>
        <taxon>Bacillati</taxon>
        <taxon>Actinomycetota</taxon>
        <taxon>Rubrobacteria</taxon>
        <taxon>Rubrobacterales</taxon>
        <taxon>Rubrobacteraceae</taxon>
        <taxon>environmental samples</taxon>
    </lineage>
</organism>
<protein>
    <submittedName>
        <fullName evidence="1">Uncharacterized protein</fullName>
    </submittedName>
</protein>
<reference evidence="1" key="1">
    <citation type="submission" date="2020-02" db="EMBL/GenBank/DDBJ databases">
        <authorList>
            <person name="Meier V. D."/>
        </authorList>
    </citation>
    <scope>NUCLEOTIDE SEQUENCE</scope>
    <source>
        <strain evidence="1">AVDCRST_MAG14</strain>
    </source>
</reference>
<sequence length="63" mass="7068">MNAYQLGITIEGNGLHAATHRVREPAVQILAELLVVRVEDEPAVPVRHRLRELLRDLASCIFP</sequence>
<dbReference type="AlphaFoldDB" id="A0A6J4QR99"/>
<name>A0A6J4QR99_9ACTN</name>